<evidence type="ECO:0000313" key="2">
    <source>
        <dbReference type="EMBL" id="PKY91281.1"/>
    </source>
</evidence>
<dbReference type="OrthoDB" id="1853789at2"/>
<dbReference type="AlphaFoldDB" id="A0A133XPP0"/>
<dbReference type="Proteomes" id="UP000070422">
    <property type="component" value="Unassembled WGS sequence"/>
</dbReference>
<reference evidence="2 4" key="2">
    <citation type="submission" date="2017-12" db="EMBL/GenBank/DDBJ databases">
        <title>Phylogenetic diversity of female urinary microbiome.</title>
        <authorList>
            <person name="Thomas-White K."/>
            <person name="Wolfe A.J."/>
        </authorList>
    </citation>
    <scope>NUCLEOTIDE SEQUENCE [LARGE SCALE GENOMIC DNA]</scope>
    <source>
        <strain evidence="2 4">UMB0844</strain>
    </source>
</reference>
<evidence type="ECO:0000313" key="4">
    <source>
        <dbReference type="Proteomes" id="UP000234775"/>
    </source>
</evidence>
<protein>
    <submittedName>
        <fullName evidence="1">Uncharacterized protein</fullName>
    </submittedName>
</protein>
<proteinExistence type="predicted"/>
<accession>A0A133XPP0</accession>
<keyword evidence="4" id="KW-1185">Reference proteome</keyword>
<comment type="caution">
    <text evidence="1">The sequence shown here is derived from an EMBL/GenBank/DDBJ whole genome shotgun (WGS) entry which is preliminary data.</text>
</comment>
<organism evidence="1 3">
    <name type="scientific">Aerococcus christensenii</name>
    <dbReference type="NCBI Taxonomy" id="87541"/>
    <lineage>
        <taxon>Bacteria</taxon>
        <taxon>Bacillati</taxon>
        <taxon>Bacillota</taxon>
        <taxon>Bacilli</taxon>
        <taxon>Lactobacillales</taxon>
        <taxon>Aerococcaceae</taxon>
        <taxon>Aerococcus</taxon>
    </lineage>
</organism>
<reference evidence="1 3" key="1">
    <citation type="submission" date="2016-01" db="EMBL/GenBank/DDBJ databases">
        <authorList>
            <person name="Oliw E.H."/>
        </authorList>
    </citation>
    <scope>NUCLEOTIDE SEQUENCE [LARGE SCALE GENOMIC DNA]</scope>
    <source>
        <strain evidence="1 3">KA00635</strain>
    </source>
</reference>
<dbReference type="InterPro" id="IPR036412">
    <property type="entry name" value="HAD-like_sf"/>
</dbReference>
<dbReference type="EMBL" id="LSCQ01000104">
    <property type="protein sequence ID" value="KXB32909.1"/>
    <property type="molecule type" value="Genomic_DNA"/>
</dbReference>
<dbReference type="SUPFAM" id="SSF56784">
    <property type="entry name" value="HAD-like"/>
    <property type="match status" value="1"/>
</dbReference>
<dbReference type="Gene3D" id="3.40.50.1000">
    <property type="entry name" value="HAD superfamily/HAD-like"/>
    <property type="match status" value="1"/>
</dbReference>
<gene>
    <name evidence="2" type="ORF">CYJ27_04150</name>
    <name evidence="1" type="ORF">HMPREF3187_01794</name>
</gene>
<dbReference type="PATRIC" id="fig|87541.4.peg.1772"/>
<dbReference type="EMBL" id="PKGZ01000003">
    <property type="protein sequence ID" value="PKY91281.1"/>
    <property type="molecule type" value="Genomic_DNA"/>
</dbReference>
<dbReference type="STRING" id="87541.AWM71_06645"/>
<evidence type="ECO:0000313" key="1">
    <source>
        <dbReference type="EMBL" id="KXB32909.1"/>
    </source>
</evidence>
<evidence type="ECO:0000313" key="3">
    <source>
        <dbReference type="Proteomes" id="UP000070422"/>
    </source>
</evidence>
<dbReference type="Proteomes" id="UP000234775">
    <property type="component" value="Unassembled WGS sequence"/>
</dbReference>
<dbReference type="RefSeq" id="WP_060937395.1">
    <property type="nucleotide sequence ID" value="NZ_CP118095.1"/>
</dbReference>
<dbReference type="InterPro" id="IPR023214">
    <property type="entry name" value="HAD_sf"/>
</dbReference>
<sequence length="186" mass="21520">MLEREKAIYFDMDGVLTHYYPEDFSGPHPLWLSDPDYFLHCKPNVHMMRVLEQLTQQASSLLHVGIITSVALTPKHFRTQSQAKRMWLKQQLSERAFDALTFDVTVSSKAQVAKERLQERVQYPVQQLTSRDFLIDDYMVNILSWDESGGRSIKYANGINNPRSYNGFVIGQEMTSEDIVQFLLAL</sequence>
<name>A0A133XPP0_9LACT</name>